<keyword evidence="3" id="KW-1185">Reference proteome</keyword>
<proteinExistence type="predicted"/>
<feature type="compositionally biased region" description="Basic and acidic residues" evidence="1">
    <location>
        <begin position="29"/>
        <end position="43"/>
    </location>
</feature>
<dbReference type="EMBL" id="BOOB01000009">
    <property type="protein sequence ID" value="GIH31208.1"/>
    <property type="molecule type" value="Genomic_DNA"/>
</dbReference>
<evidence type="ECO:0000313" key="3">
    <source>
        <dbReference type="Proteomes" id="UP000651728"/>
    </source>
</evidence>
<gene>
    <name evidence="2" type="ORF">Mam01_13720</name>
</gene>
<feature type="compositionally biased region" description="Polar residues" evidence="1">
    <location>
        <begin position="44"/>
        <end position="56"/>
    </location>
</feature>
<comment type="caution">
    <text evidence="2">The sequence shown here is derived from an EMBL/GenBank/DDBJ whole genome shotgun (WGS) entry which is preliminary data.</text>
</comment>
<organism evidence="2 3">
    <name type="scientific">Microbispora amethystogenes</name>
    <dbReference type="NCBI Taxonomy" id="1427754"/>
    <lineage>
        <taxon>Bacteria</taxon>
        <taxon>Bacillati</taxon>
        <taxon>Actinomycetota</taxon>
        <taxon>Actinomycetes</taxon>
        <taxon>Streptosporangiales</taxon>
        <taxon>Streptosporangiaceae</taxon>
        <taxon>Microbispora</taxon>
    </lineage>
</organism>
<name>A0ABQ4F8V7_9ACTN</name>
<feature type="region of interest" description="Disordered" evidence="1">
    <location>
        <begin position="1"/>
        <end position="56"/>
    </location>
</feature>
<evidence type="ECO:0000313" key="2">
    <source>
        <dbReference type="EMBL" id="GIH31208.1"/>
    </source>
</evidence>
<protein>
    <submittedName>
        <fullName evidence="2">Uncharacterized protein</fullName>
    </submittedName>
</protein>
<dbReference type="Proteomes" id="UP000651728">
    <property type="component" value="Unassembled WGS sequence"/>
</dbReference>
<feature type="compositionally biased region" description="Low complexity" evidence="1">
    <location>
        <begin position="7"/>
        <end position="16"/>
    </location>
</feature>
<reference evidence="2 3" key="1">
    <citation type="submission" date="2021-01" db="EMBL/GenBank/DDBJ databases">
        <title>Whole genome shotgun sequence of Microbispora amethystogenes NBRC 101907.</title>
        <authorList>
            <person name="Komaki H."/>
            <person name="Tamura T."/>
        </authorList>
    </citation>
    <scope>NUCLEOTIDE SEQUENCE [LARGE SCALE GENOMIC DNA]</scope>
    <source>
        <strain evidence="2 3">NBRC 101907</strain>
    </source>
</reference>
<sequence length="56" mass="5720">MAGGGAARIAVVGAPAERAEEDDGQGHQADGRHDGEYASEHDTSNLTITLGHMTST</sequence>
<evidence type="ECO:0000256" key="1">
    <source>
        <dbReference type="SAM" id="MobiDB-lite"/>
    </source>
</evidence>
<accession>A0ABQ4F8V7</accession>